<evidence type="ECO:0000256" key="2">
    <source>
        <dbReference type="SAM" id="MobiDB-lite"/>
    </source>
</evidence>
<feature type="compositionally biased region" description="Low complexity" evidence="2">
    <location>
        <begin position="231"/>
        <end position="243"/>
    </location>
</feature>
<dbReference type="GeneID" id="6014336"/>
<evidence type="ECO:0000256" key="1">
    <source>
        <dbReference type="SAM" id="Coils"/>
    </source>
</evidence>
<feature type="compositionally biased region" description="Polar residues" evidence="2">
    <location>
        <begin position="281"/>
        <end position="291"/>
    </location>
</feature>
<feature type="compositionally biased region" description="Low complexity" evidence="2">
    <location>
        <begin position="255"/>
        <end position="269"/>
    </location>
</feature>
<dbReference type="RefSeq" id="XP_001837700.2">
    <property type="nucleotide sequence ID" value="XM_001837648.2"/>
</dbReference>
<accession>A8NZL4</accession>
<feature type="compositionally biased region" description="Acidic residues" evidence="2">
    <location>
        <begin position="32"/>
        <end position="41"/>
    </location>
</feature>
<feature type="compositionally biased region" description="Polar residues" evidence="2">
    <location>
        <begin position="42"/>
        <end position="56"/>
    </location>
</feature>
<dbReference type="Proteomes" id="UP000001861">
    <property type="component" value="Unassembled WGS sequence"/>
</dbReference>
<dbReference type="EMBL" id="AACS02000006">
    <property type="protein sequence ID" value="EAU84044.2"/>
    <property type="molecule type" value="Genomic_DNA"/>
</dbReference>
<feature type="compositionally biased region" description="Pro residues" evidence="2">
    <location>
        <begin position="424"/>
        <end position="434"/>
    </location>
</feature>
<dbReference type="InParanoid" id="A8NZL4"/>
<gene>
    <name evidence="3" type="ORF">CC1G_06906</name>
</gene>
<protein>
    <submittedName>
        <fullName evidence="3">Uncharacterized protein</fullName>
    </submittedName>
</protein>
<feature type="compositionally biased region" description="Basic and acidic residues" evidence="2">
    <location>
        <begin position="10"/>
        <end position="21"/>
    </location>
</feature>
<keyword evidence="1" id="KW-0175">Coiled coil</keyword>
<dbReference type="STRING" id="240176.A8NZL4"/>
<feature type="region of interest" description="Disordered" evidence="2">
    <location>
        <begin position="712"/>
        <end position="757"/>
    </location>
</feature>
<feature type="compositionally biased region" description="Low complexity" evidence="2">
    <location>
        <begin position="209"/>
        <end position="223"/>
    </location>
</feature>
<feature type="compositionally biased region" description="Basic residues" evidence="2">
    <location>
        <begin position="61"/>
        <end position="71"/>
    </location>
</feature>
<dbReference type="OrthoDB" id="3224221at2759"/>
<keyword evidence="4" id="KW-1185">Reference proteome</keyword>
<feature type="compositionally biased region" description="Low complexity" evidence="2">
    <location>
        <begin position="179"/>
        <end position="191"/>
    </location>
</feature>
<feature type="region of interest" description="Disordered" evidence="2">
    <location>
        <begin position="1"/>
        <end position="335"/>
    </location>
</feature>
<feature type="compositionally biased region" description="Basic and acidic residues" evidence="2">
    <location>
        <begin position="318"/>
        <end position="330"/>
    </location>
</feature>
<feature type="compositionally biased region" description="Acidic residues" evidence="2">
    <location>
        <begin position="83"/>
        <end position="99"/>
    </location>
</feature>
<dbReference type="VEuPathDB" id="FungiDB:CC1G_06906"/>
<dbReference type="HOGENOM" id="CLU_349834_0_0_1"/>
<name>A8NZL4_COPC7</name>
<proteinExistence type="predicted"/>
<sequence>MPGSTYEDPNPDHRNEMDIDVRSCLSKRPARDDEDEDEDETGSTNQDGTPAQPNEGDTSKRKDKRPLRKRAKPTDPAGPSGEGEAEGEAESEAEGEDTETESRTGKGKQPQRAVRPAVPAKTFARRPTPGSSKHPTTTPIGSPGPWNLQLRQTTLHSFNVRRPIPSDFAPSQVSVPPKGVATAGGAAASSSRHAQEQEDSARTSTQQTPSSVVPSDSDNPAPSQVAVPPKSVVTASGAVASSSRHAQQEEGARTPTQQTSSSVVPSDSDNPAEGEGEYHPSLTSETETAGSHSDHPSDIQVAKKKKGKEKARAPQKKRKDEFVPTYRDDLGPSAPLISPELAQQVIREVFGKFNSTMASEAGGLVEAVRDMVTSDFRSTLQSIATRIDDLKGEVQDQRREYKKIQESHESLLQRLNNLSAPTSTPAPGPVPPPKQRAAPQHLRNGLAVEHKDHPKVNLFRSCYRFYIKRVLLKLQANDELDEEDVRMDLDNLDDDDEDDDDPILKHKPITDQEHRAWCDKSPNRIRVTVENFRYDFTRQPTDVFNRGSIHIGIKAFKREWDKGTFDDAMGLEDEEERKGLGAAFLTYRSLQYSFDGYFKNLSHRYLAATTESGREALKLKRTKAARNTRLTTLTKHRQRACDAVPVLKTYLALLKMLGNHATSEDESDFETVGDTQVKVYRTIAPGWRSKSLEKFLHFLDWVRDELQKAEGASTKSKLKTAKRRRRDDDDKQVRVPGGPRRPRIPSNKVNNNRRAATGLNQNCYSKTWLRKQPEHVENRLLIQKEDFKFPADYDQLKKSIVNEGH</sequence>
<feature type="compositionally biased region" description="Polar residues" evidence="2">
    <location>
        <begin position="129"/>
        <end position="140"/>
    </location>
</feature>
<feature type="region of interest" description="Disordered" evidence="2">
    <location>
        <begin position="418"/>
        <end position="441"/>
    </location>
</feature>
<evidence type="ECO:0000313" key="4">
    <source>
        <dbReference type="Proteomes" id="UP000001861"/>
    </source>
</evidence>
<dbReference type="OMA" id="THARYRD"/>
<evidence type="ECO:0000313" key="3">
    <source>
        <dbReference type="EMBL" id="EAU84044.2"/>
    </source>
</evidence>
<feature type="compositionally biased region" description="Basic residues" evidence="2">
    <location>
        <begin position="716"/>
        <end position="725"/>
    </location>
</feature>
<dbReference type="AlphaFoldDB" id="A8NZL4"/>
<feature type="coiled-coil region" evidence="1">
    <location>
        <begin position="380"/>
        <end position="414"/>
    </location>
</feature>
<organism evidence="3 4">
    <name type="scientific">Coprinopsis cinerea (strain Okayama-7 / 130 / ATCC MYA-4618 / FGSC 9003)</name>
    <name type="common">Inky cap fungus</name>
    <name type="synonym">Hormographiella aspergillata</name>
    <dbReference type="NCBI Taxonomy" id="240176"/>
    <lineage>
        <taxon>Eukaryota</taxon>
        <taxon>Fungi</taxon>
        <taxon>Dikarya</taxon>
        <taxon>Basidiomycota</taxon>
        <taxon>Agaricomycotina</taxon>
        <taxon>Agaricomycetes</taxon>
        <taxon>Agaricomycetidae</taxon>
        <taxon>Agaricales</taxon>
        <taxon>Agaricineae</taxon>
        <taxon>Psathyrellaceae</taxon>
        <taxon>Coprinopsis</taxon>
    </lineage>
</organism>
<dbReference type="KEGG" id="cci:CC1G_06906"/>
<reference evidence="3 4" key="1">
    <citation type="journal article" date="2010" name="Proc. Natl. Acad. Sci. U.S.A.">
        <title>Insights into evolution of multicellular fungi from the assembled chromosomes of the mushroom Coprinopsis cinerea (Coprinus cinereus).</title>
        <authorList>
            <person name="Stajich J.E."/>
            <person name="Wilke S.K."/>
            <person name="Ahren D."/>
            <person name="Au C.H."/>
            <person name="Birren B.W."/>
            <person name="Borodovsky M."/>
            <person name="Burns C."/>
            <person name="Canback B."/>
            <person name="Casselton L.A."/>
            <person name="Cheng C.K."/>
            <person name="Deng J."/>
            <person name="Dietrich F.S."/>
            <person name="Fargo D.C."/>
            <person name="Farman M.L."/>
            <person name="Gathman A.C."/>
            <person name="Goldberg J."/>
            <person name="Guigo R."/>
            <person name="Hoegger P.J."/>
            <person name="Hooker J.B."/>
            <person name="Huggins A."/>
            <person name="James T.Y."/>
            <person name="Kamada T."/>
            <person name="Kilaru S."/>
            <person name="Kodira C."/>
            <person name="Kues U."/>
            <person name="Kupfer D."/>
            <person name="Kwan H.S."/>
            <person name="Lomsadze A."/>
            <person name="Li W."/>
            <person name="Lilly W.W."/>
            <person name="Ma L.J."/>
            <person name="Mackey A.J."/>
            <person name="Manning G."/>
            <person name="Martin F."/>
            <person name="Muraguchi H."/>
            <person name="Natvig D.O."/>
            <person name="Palmerini H."/>
            <person name="Ramesh M.A."/>
            <person name="Rehmeyer C.J."/>
            <person name="Roe B.A."/>
            <person name="Shenoy N."/>
            <person name="Stanke M."/>
            <person name="Ter-Hovhannisyan V."/>
            <person name="Tunlid A."/>
            <person name="Velagapudi R."/>
            <person name="Vision T.J."/>
            <person name="Zeng Q."/>
            <person name="Zolan M.E."/>
            <person name="Pukkila P.J."/>
        </authorList>
    </citation>
    <scope>NUCLEOTIDE SEQUENCE [LARGE SCALE GENOMIC DNA]</scope>
    <source>
        <strain evidence="4">Okayama-7 / 130 / ATCC MYA-4618 / FGSC 9003</strain>
    </source>
</reference>
<feature type="compositionally biased region" description="Polar residues" evidence="2">
    <location>
        <begin position="747"/>
        <end position="757"/>
    </location>
</feature>
<comment type="caution">
    <text evidence="3">The sequence shown here is derived from an EMBL/GenBank/DDBJ whole genome shotgun (WGS) entry which is preliminary data.</text>
</comment>
<feature type="compositionally biased region" description="Basic residues" evidence="2">
    <location>
        <begin position="302"/>
        <end position="317"/>
    </location>
</feature>